<feature type="signal peptide" evidence="14">
    <location>
        <begin position="1"/>
        <end position="20"/>
    </location>
</feature>
<dbReference type="InterPro" id="IPR017441">
    <property type="entry name" value="Protein_kinase_ATP_BS"/>
</dbReference>
<dbReference type="PROSITE" id="PS00108">
    <property type="entry name" value="PROTEIN_KINASE_ST"/>
    <property type="match status" value="1"/>
</dbReference>
<evidence type="ECO:0000256" key="1">
    <source>
        <dbReference type="ARBA" id="ARBA00004162"/>
    </source>
</evidence>
<dbReference type="Gene3D" id="1.10.510.10">
    <property type="entry name" value="Transferase(Phosphotransferase) domain 1"/>
    <property type="match status" value="1"/>
</dbReference>
<dbReference type="GO" id="GO:0004674">
    <property type="term" value="F:protein serine/threonine kinase activity"/>
    <property type="evidence" value="ECO:0007669"/>
    <property type="project" value="UniProtKB-KW"/>
</dbReference>
<keyword evidence="8 12" id="KW-0067">ATP-binding</keyword>
<dbReference type="InterPro" id="IPR001245">
    <property type="entry name" value="Ser-Thr/Tyr_kinase_cat_dom"/>
</dbReference>
<feature type="binding site" evidence="12">
    <location>
        <position position="560"/>
    </location>
    <ligand>
        <name>ATP</name>
        <dbReference type="ChEBI" id="CHEBI:30616"/>
    </ligand>
</feature>
<organism evidence="16">
    <name type="scientific">Oryza nivara</name>
    <name type="common">Indian wild rice</name>
    <name type="synonym">Oryza sativa f. spontanea</name>
    <dbReference type="NCBI Taxonomy" id="4536"/>
    <lineage>
        <taxon>Eukaryota</taxon>
        <taxon>Viridiplantae</taxon>
        <taxon>Streptophyta</taxon>
        <taxon>Embryophyta</taxon>
        <taxon>Tracheophyta</taxon>
        <taxon>Spermatophyta</taxon>
        <taxon>Magnoliopsida</taxon>
        <taxon>Liliopsida</taxon>
        <taxon>Poales</taxon>
        <taxon>Poaceae</taxon>
        <taxon>BOP clade</taxon>
        <taxon>Oryzoideae</taxon>
        <taxon>Oryzeae</taxon>
        <taxon>Oryzinae</taxon>
        <taxon>Oryza</taxon>
    </lineage>
</organism>
<evidence type="ECO:0000256" key="3">
    <source>
        <dbReference type="ARBA" id="ARBA00022553"/>
    </source>
</evidence>
<feature type="domain" description="Protein kinase" evidence="15">
    <location>
        <begin position="532"/>
        <end position="805"/>
    </location>
</feature>
<evidence type="ECO:0000256" key="14">
    <source>
        <dbReference type="SAM" id="SignalP"/>
    </source>
</evidence>
<evidence type="ECO:0000256" key="11">
    <source>
        <dbReference type="ARBA" id="ARBA00023170"/>
    </source>
</evidence>
<dbReference type="Gramene" id="ONIVA09G06330.1">
    <property type="protein sequence ID" value="ONIVA09G06330.1"/>
    <property type="gene ID" value="ONIVA09G06330"/>
</dbReference>
<dbReference type="Gene3D" id="3.30.200.20">
    <property type="entry name" value="Phosphorylase Kinase, domain 1"/>
    <property type="match status" value="1"/>
</dbReference>
<dbReference type="InterPro" id="IPR008271">
    <property type="entry name" value="Ser/Thr_kinase_AS"/>
</dbReference>
<feature type="transmembrane region" description="Helical" evidence="13">
    <location>
        <begin position="457"/>
        <end position="481"/>
    </location>
</feature>
<evidence type="ECO:0000256" key="9">
    <source>
        <dbReference type="ARBA" id="ARBA00022989"/>
    </source>
</evidence>
<dbReference type="Pfam" id="PF07714">
    <property type="entry name" value="PK_Tyr_Ser-Thr"/>
    <property type="match status" value="1"/>
</dbReference>
<reference evidence="16" key="1">
    <citation type="submission" date="2015-04" db="UniProtKB">
        <authorList>
            <consortium name="EnsemblPlants"/>
        </authorList>
    </citation>
    <scope>IDENTIFICATION</scope>
    <source>
        <strain evidence="16">SL10</strain>
    </source>
</reference>
<dbReference type="STRING" id="4536.A0A0E0II85"/>
<keyword evidence="10 13" id="KW-0472">Membrane</keyword>
<keyword evidence="2" id="KW-0723">Serine/threonine-protein kinase</keyword>
<dbReference type="PROSITE" id="PS00107">
    <property type="entry name" value="PROTEIN_KINASE_ATP"/>
    <property type="match status" value="1"/>
</dbReference>
<dbReference type="GO" id="GO:0005524">
    <property type="term" value="F:ATP binding"/>
    <property type="evidence" value="ECO:0007669"/>
    <property type="project" value="UniProtKB-UniRule"/>
</dbReference>
<evidence type="ECO:0000259" key="15">
    <source>
        <dbReference type="PROSITE" id="PS50011"/>
    </source>
</evidence>
<evidence type="ECO:0000256" key="7">
    <source>
        <dbReference type="ARBA" id="ARBA00022777"/>
    </source>
</evidence>
<dbReference type="SUPFAM" id="SSF56112">
    <property type="entry name" value="Protein kinase-like (PK-like)"/>
    <property type="match status" value="1"/>
</dbReference>
<keyword evidence="7" id="KW-0418">Kinase</keyword>
<sequence length="825" mass="91522">MAFIVPFFAAFVLAVSPAVGQRPGFVSIDCGLEANYSGGYTDDGNYGIVYEPDGAYVDGGQNGRVAAQYESGRIRADLTLRSFPSGVRNCYTLPTVAGAKYLIRVVAFYGNYDGKNSSSTLQFDLHLGVNFWSTVIPNEDETYEALFVAWGNLAPVCLVNTGQGTPFVSTVELRPLVDTLYPDHVKANQSIAMYDRRIMGTTNAYVTAYPLDPYDRYWWAEDSNPMWGYLNSERNIQPESITEVPSAVLQKAVQVAGNGRMLNITWEGNTPDLQVTVFLHFADFQKSQPRQFNIYFNSHDKPYLYSPPYLAAGVVYSPSWYGESDGEFNVTLVATAKSVLPPMLNAFEIYTPIKHKTPMTFSKDVEAIMAIKLEYGVLNKNWMGDPCYPTQYAWEGVKCKNSSENIPRIISIDLSNSNLHGVISSNFSLLTALECLYESNGDMCNKTTSLTRSKNRAAILAISVAAPMLVVIALFVGYLMWKAKRKPNTSAYNPPRVPEPMNAPVSEKYHWDHLEKNENRQFTYEELEKFTNNFQRLIGQGGFGCVYHGCLEDHTEVAVKIHSENSRHGFSEFLAEVQSLSKVHHKNLVSLVGYCSEKAHLALVYEYMSGGTLFDHLRDKTGVGESLNWASRVRILLEAAQGLDYLHTGCNRPIIHRDVKTSNILLGQNLQAKIADFGLSKVYVSDTQTHMSATAAGSMGYIDPEYYLTGRITESSDIYSFGVVLLEVVTGERPIIQGQGHIIQRIKMKVVAGDISSIADARLRGDYDVNSIWKVVEIAMLCTEPVAAQRPTMASVVAELKDSLVPDPPPHHAVAMSPTFGPSAR</sequence>
<dbReference type="AlphaFoldDB" id="A0A0E0II85"/>
<keyword evidence="14" id="KW-0732">Signal</keyword>
<evidence type="ECO:0000256" key="4">
    <source>
        <dbReference type="ARBA" id="ARBA00022679"/>
    </source>
</evidence>
<comment type="subcellular location">
    <subcellularLocation>
        <location evidence="1">Cell membrane</location>
        <topology evidence="1">Single-pass membrane protein</topology>
    </subcellularLocation>
</comment>
<dbReference type="FunFam" id="3.30.200.20:FF:000394">
    <property type="entry name" value="Leucine-rich repeat receptor-like protein kinase"/>
    <property type="match status" value="1"/>
</dbReference>
<keyword evidence="4" id="KW-0808">Transferase</keyword>
<reference evidence="16" key="2">
    <citation type="submission" date="2018-04" db="EMBL/GenBank/DDBJ databases">
        <title>OnivRS2 (Oryza nivara Reference Sequence Version 2).</title>
        <authorList>
            <person name="Zhang J."/>
            <person name="Kudrna D."/>
            <person name="Lee S."/>
            <person name="Talag J."/>
            <person name="Rajasekar S."/>
            <person name="Welchert J."/>
            <person name="Hsing Y.-I."/>
            <person name="Wing R.A."/>
        </authorList>
    </citation>
    <scope>NUCLEOTIDE SEQUENCE [LARGE SCALE GENOMIC DNA]</scope>
    <source>
        <strain evidence="16">SL10</strain>
    </source>
</reference>
<evidence type="ECO:0000313" key="17">
    <source>
        <dbReference type="Proteomes" id="UP000006591"/>
    </source>
</evidence>
<dbReference type="Pfam" id="PF12819">
    <property type="entry name" value="Malectin_like"/>
    <property type="match status" value="1"/>
</dbReference>
<dbReference type="Gene3D" id="3.80.10.10">
    <property type="entry name" value="Ribonuclease Inhibitor"/>
    <property type="match status" value="1"/>
</dbReference>
<dbReference type="HOGENOM" id="CLU_000288_41_2_1"/>
<dbReference type="FunFam" id="1.10.510.10:FF:000146">
    <property type="entry name" value="LRR receptor-like serine/threonine-protein kinase IOS1"/>
    <property type="match status" value="1"/>
</dbReference>
<keyword evidence="3" id="KW-0597">Phosphoprotein</keyword>
<evidence type="ECO:0000256" key="12">
    <source>
        <dbReference type="PROSITE-ProRule" id="PRU10141"/>
    </source>
</evidence>
<proteinExistence type="predicted"/>
<dbReference type="PROSITE" id="PS50011">
    <property type="entry name" value="PROTEIN_KINASE_DOM"/>
    <property type="match status" value="1"/>
</dbReference>
<keyword evidence="9 13" id="KW-1133">Transmembrane helix</keyword>
<dbReference type="eggNOG" id="ENOG502QQCZ">
    <property type="taxonomic scope" value="Eukaryota"/>
</dbReference>
<dbReference type="InterPro" id="IPR011009">
    <property type="entry name" value="Kinase-like_dom_sf"/>
</dbReference>
<evidence type="ECO:0000313" key="16">
    <source>
        <dbReference type="EnsemblPlants" id="ONIVA09G06330.1"/>
    </source>
</evidence>
<keyword evidence="5 13" id="KW-0812">Transmembrane</keyword>
<dbReference type="GO" id="GO:0005886">
    <property type="term" value="C:plasma membrane"/>
    <property type="evidence" value="ECO:0007669"/>
    <property type="project" value="UniProtKB-SubCell"/>
</dbReference>
<dbReference type="PANTHER" id="PTHR45631">
    <property type="entry name" value="OS07G0107800 PROTEIN-RELATED"/>
    <property type="match status" value="1"/>
</dbReference>
<dbReference type="SMART" id="SM00220">
    <property type="entry name" value="S_TKc"/>
    <property type="match status" value="1"/>
</dbReference>
<dbReference type="InterPro" id="IPR000719">
    <property type="entry name" value="Prot_kinase_dom"/>
</dbReference>
<evidence type="ECO:0000256" key="5">
    <source>
        <dbReference type="ARBA" id="ARBA00022692"/>
    </source>
</evidence>
<keyword evidence="17" id="KW-1185">Reference proteome</keyword>
<name>A0A0E0II85_ORYNI</name>
<dbReference type="Proteomes" id="UP000006591">
    <property type="component" value="Chromosome 9"/>
</dbReference>
<evidence type="ECO:0000256" key="8">
    <source>
        <dbReference type="ARBA" id="ARBA00022840"/>
    </source>
</evidence>
<dbReference type="InterPro" id="IPR032675">
    <property type="entry name" value="LRR_dom_sf"/>
</dbReference>
<evidence type="ECO:0000256" key="6">
    <source>
        <dbReference type="ARBA" id="ARBA00022741"/>
    </source>
</evidence>
<dbReference type="OMA" id="HGYLEDN"/>
<protein>
    <recommendedName>
        <fullName evidence="15">Protein kinase domain-containing protein</fullName>
    </recommendedName>
</protein>
<evidence type="ECO:0000256" key="13">
    <source>
        <dbReference type="SAM" id="Phobius"/>
    </source>
</evidence>
<keyword evidence="6 12" id="KW-0547">Nucleotide-binding</keyword>
<feature type="chain" id="PRO_5002362993" description="Protein kinase domain-containing protein" evidence="14">
    <location>
        <begin position="21"/>
        <end position="825"/>
    </location>
</feature>
<dbReference type="EnsemblPlants" id="ONIVA09G06330.1">
    <property type="protein sequence ID" value="ONIVA09G06330.1"/>
    <property type="gene ID" value="ONIVA09G06330"/>
</dbReference>
<dbReference type="PANTHER" id="PTHR45631:SF6">
    <property type="entry name" value="OS09G0352000 PROTEIN"/>
    <property type="match status" value="1"/>
</dbReference>
<keyword evidence="11" id="KW-0675">Receptor</keyword>
<dbReference type="InterPro" id="IPR024788">
    <property type="entry name" value="Malectin-like_Carb-bd_dom"/>
</dbReference>
<evidence type="ECO:0000256" key="2">
    <source>
        <dbReference type="ARBA" id="ARBA00022527"/>
    </source>
</evidence>
<accession>A0A0E0II85</accession>
<evidence type="ECO:0000256" key="10">
    <source>
        <dbReference type="ARBA" id="ARBA00023136"/>
    </source>
</evidence>